<protein>
    <recommendedName>
        <fullName evidence="3">DUF982 domain-containing protein</fullName>
    </recommendedName>
</protein>
<keyword evidence="2" id="KW-1185">Reference proteome</keyword>
<evidence type="ECO:0008006" key="3">
    <source>
        <dbReference type="Google" id="ProtNLM"/>
    </source>
</evidence>
<dbReference type="AlphaFoldDB" id="A0A1C2E558"/>
<evidence type="ECO:0000313" key="1">
    <source>
        <dbReference type="EMBL" id="OCX22085.1"/>
    </source>
</evidence>
<accession>A0A1C2E558</accession>
<dbReference type="Proteomes" id="UP000094412">
    <property type="component" value="Unassembled WGS sequence"/>
</dbReference>
<dbReference type="RefSeq" id="WP_024926747.1">
    <property type="nucleotide sequence ID" value="NZ_MDEO01000027.1"/>
</dbReference>
<dbReference type="EMBL" id="MDEO01000027">
    <property type="protein sequence ID" value="OCX22085.1"/>
    <property type="molecule type" value="Genomic_DNA"/>
</dbReference>
<gene>
    <name evidence="1" type="ORF">QV13_05835</name>
</gene>
<dbReference type="Pfam" id="PF06169">
    <property type="entry name" value="DUF982"/>
    <property type="match status" value="1"/>
</dbReference>
<organism evidence="1 2">
    <name type="scientific">Mesorhizobium hungaricum</name>
    <dbReference type="NCBI Taxonomy" id="1566387"/>
    <lineage>
        <taxon>Bacteria</taxon>
        <taxon>Pseudomonadati</taxon>
        <taxon>Pseudomonadota</taxon>
        <taxon>Alphaproteobacteria</taxon>
        <taxon>Hyphomicrobiales</taxon>
        <taxon>Phyllobacteriaceae</taxon>
        <taxon>Mesorhizobium</taxon>
    </lineage>
</organism>
<dbReference type="OrthoDB" id="8116604at2"/>
<dbReference type="InterPro" id="IPR010385">
    <property type="entry name" value="DUF982"/>
</dbReference>
<dbReference type="Gene3D" id="6.10.250.730">
    <property type="match status" value="1"/>
</dbReference>
<evidence type="ECO:0000313" key="2">
    <source>
        <dbReference type="Proteomes" id="UP000094412"/>
    </source>
</evidence>
<proteinExistence type="predicted"/>
<reference evidence="1 2" key="1">
    <citation type="submission" date="2016-08" db="EMBL/GenBank/DDBJ databases">
        <title>Whole genome sequence of Mesorhizobium sp. strain UASWS1009 isolated from industrial sewage.</title>
        <authorList>
            <person name="Crovadore J."/>
            <person name="Calmin G."/>
            <person name="Chablais R."/>
            <person name="Cochard B."/>
            <person name="Lefort F."/>
        </authorList>
    </citation>
    <scope>NUCLEOTIDE SEQUENCE [LARGE SCALE GENOMIC DNA]</scope>
    <source>
        <strain evidence="1 2">UASWS1009</strain>
    </source>
</reference>
<comment type="caution">
    <text evidence="1">The sequence shown here is derived from an EMBL/GenBank/DDBJ whole genome shotgun (WGS) entry which is preliminary data.</text>
</comment>
<sequence length="101" mass="11153">MNRLQFVVPVRLSHGPGHPMKEIDSVEEATAFLRAWPAGRRGPVYNCALNCCLAAEAGQLSADDARRSFAGFIRISGMVVDDRMGPYAVDHSHERPMRRSA</sequence>
<name>A0A1C2E558_9HYPH</name>